<reference evidence="12" key="1">
    <citation type="submission" date="2015-08" db="EMBL/GenBank/DDBJ databases">
        <authorList>
            <person name="Babu N.S."/>
            <person name="Beckwith C.J."/>
            <person name="Beseler K.G."/>
            <person name="Brison A."/>
            <person name="Carone J.V."/>
            <person name="Caskin T.P."/>
            <person name="Diamond M."/>
            <person name="Durham M.E."/>
            <person name="Foxe J.M."/>
            <person name="Go M."/>
            <person name="Henderson B.A."/>
            <person name="Jones I.B."/>
            <person name="McGettigan J.A."/>
            <person name="Micheletti S.J."/>
            <person name="Nasrallah M.E."/>
            <person name="Ortiz D."/>
            <person name="Piller C.R."/>
            <person name="Privatt S.R."/>
            <person name="Schneider S.L."/>
            <person name="Sharp S."/>
            <person name="Smith T.C."/>
            <person name="Stanton J.D."/>
            <person name="Ullery H.E."/>
            <person name="Wilson R.J."/>
            <person name="Serrano M.G."/>
            <person name="Buck G."/>
            <person name="Lee V."/>
            <person name="Wang Y."/>
            <person name="Carvalho R."/>
            <person name="Voegtly L."/>
            <person name="Shi R."/>
            <person name="Duckworth R."/>
            <person name="Johnson A."/>
            <person name="Loviza R."/>
            <person name="Walstead R."/>
            <person name="Shah Z."/>
            <person name="Kiflezghi M."/>
            <person name="Wade K."/>
            <person name="Ball S.L."/>
            <person name="Bradley K.W."/>
            <person name="Asai D.J."/>
            <person name="Bowman C.A."/>
            <person name="Russell D.A."/>
            <person name="Pope W.H."/>
            <person name="Jacobs-Sera D."/>
            <person name="Hendrix R.W."/>
            <person name="Hatfull G.F."/>
        </authorList>
    </citation>
    <scope>NUCLEOTIDE SEQUENCE</scope>
</reference>
<feature type="transmembrane region" description="Helical" evidence="8">
    <location>
        <begin position="708"/>
        <end position="729"/>
    </location>
</feature>
<feature type="transmembrane region" description="Helical" evidence="8">
    <location>
        <begin position="645"/>
        <end position="664"/>
    </location>
</feature>
<feature type="compositionally biased region" description="Low complexity" evidence="7">
    <location>
        <begin position="147"/>
        <end position="163"/>
    </location>
</feature>
<keyword evidence="4 8" id="KW-0812">Transmembrane</keyword>
<feature type="compositionally biased region" description="Basic and acidic residues" evidence="7">
    <location>
        <begin position="968"/>
        <end position="978"/>
    </location>
</feature>
<dbReference type="InterPro" id="IPR032880">
    <property type="entry name" value="CSC1/OSCA1-like_N"/>
</dbReference>
<dbReference type="Pfam" id="PF14703">
    <property type="entry name" value="PHM7_cyt"/>
    <property type="match status" value="1"/>
</dbReference>
<feature type="domain" description="CSC1/OSCA1-like 7TM region" evidence="9">
    <location>
        <begin position="557"/>
        <end position="821"/>
    </location>
</feature>
<feature type="domain" description="CSC1/OSCA1-like N-terminal transmembrane" evidence="10">
    <location>
        <begin position="216"/>
        <end position="258"/>
    </location>
</feature>
<evidence type="ECO:0000256" key="4">
    <source>
        <dbReference type="ARBA" id="ARBA00022692"/>
    </source>
</evidence>
<feature type="transmembrane region" description="Helical" evidence="8">
    <location>
        <begin position="801"/>
        <end position="821"/>
    </location>
</feature>
<evidence type="ECO:0000256" key="6">
    <source>
        <dbReference type="ARBA" id="ARBA00023136"/>
    </source>
</evidence>
<dbReference type="PANTHER" id="PTHR13018">
    <property type="entry name" value="PROBABLE MEMBRANE PROTEIN DUF221-RELATED"/>
    <property type="match status" value="1"/>
</dbReference>
<accession>A0A1D1ZXS5</accession>
<dbReference type="InterPro" id="IPR045122">
    <property type="entry name" value="Csc1-like"/>
</dbReference>
<feature type="transmembrane region" description="Helical" evidence="8">
    <location>
        <begin position="749"/>
        <end position="780"/>
    </location>
</feature>
<evidence type="ECO:0000313" key="12">
    <source>
        <dbReference type="EMBL" id="JAT71742.1"/>
    </source>
</evidence>
<feature type="transmembrane region" description="Helical" evidence="8">
    <location>
        <begin position="559"/>
        <end position="583"/>
    </location>
</feature>
<protein>
    <recommendedName>
        <fullName evidence="14">Membrane protein C2G11.09</fullName>
    </recommendedName>
</protein>
<dbReference type="Pfam" id="PF02714">
    <property type="entry name" value="RSN1_7TM"/>
    <property type="match status" value="1"/>
</dbReference>
<dbReference type="EMBL" id="GDKF01005693">
    <property type="protein sequence ID" value="JAT72929.1"/>
    <property type="molecule type" value="Transcribed_RNA"/>
</dbReference>
<evidence type="ECO:0008006" key="14">
    <source>
        <dbReference type="Google" id="ProtNLM"/>
    </source>
</evidence>
<keyword evidence="6 8" id="KW-0472">Membrane</keyword>
<comment type="subcellular location">
    <subcellularLocation>
        <location evidence="1">Membrane</location>
        <topology evidence="1">Multi-pass membrane protein</topology>
    </subcellularLocation>
</comment>
<evidence type="ECO:0000259" key="10">
    <source>
        <dbReference type="Pfam" id="PF13967"/>
    </source>
</evidence>
<dbReference type="PANTHER" id="PTHR13018:SF5">
    <property type="entry name" value="RE44586P"/>
    <property type="match status" value="1"/>
</dbReference>
<evidence type="ECO:0000256" key="7">
    <source>
        <dbReference type="SAM" id="MobiDB-lite"/>
    </source>
</evidence>
<dbReference type="AlphaFoldDB" id="A0A1D1ZXS5"/>
<organism evidence="12">
    <name type="scientific">Auxenochlorella protothecoides</name>
    <name type="common">Green microalga</name>
    <name type="synonym">Chlorella protothecoides</name>
    <dbReference type="NCBI Taxonomy" id="3075"/>
    <lineage>
        <taxon>Eukaryota</taxon>
        <taxon>Viridiplantae</taxon>
        <taxon>Chlorophyta</taxon>
        <taxon>core chlorophytes</taxon>
        <taxon>Trebouxiophyceae</taxon>
        <taxon>Chlorellales</taxon>
        <taxon>Chlorellaceae</taxon>
        <taxon>Auxenochlorella</taxon>
    </lineage>
</organism>
<feature type="compositionally biased region" description="Low complexity" evidence="7">
    <location>
        <begin position="952"/>
        <end position="964"/>
    </location>
</feature>
<feature type="region of interest" description="Disordered" evidence="7">
    <location>
        <begin position="136"/>
        <end position="168"/>
    </location>
</feature>
<dbReference type="GO" id="GO:0005227">
    <property type="term" value="F:calcium-activated cation channel activity"/>
    <property type="evidence" value="ECO:0007669"/>
    <property type="project" value="InterPro"/>
</dbReference>
<proteinExistence type="inferred from homology"/>
<name>A0A1D1ZXS5_AUXPR</name>
<feature type="domain" description="CSC1/OSCA1-like N-terminal transmembrane" evidence="10">
    <location>
        <begin position="7"/>
        <end position="119"/>
    </location>
</feature>
<evidence type="ECO:0000256" key="1">
    <source>
        <dbReference type="ARBA" id="ARBA00004141"/>
    </source>
</evidence>
<feature type="region of interest" description="Disordered" evidence="7">
    <location>
        <begin position="925"/>
        <end position="978"/>
    </location>
</feature>
<comment type="similarity">
    <text evidence="2">Belongs to the CSC1 (TC 1.A.17) family.</text>
</comment>
<evidence type="ECO:0000313" key="13">
    <source>
        <dbReference type="EMBL" id="JAT72929.1"/>
    </source>
</evidence>
<dbReference type="Pfam" id="PF13967">
    <property type="entry name" value="RSN1_TM"/>
    <property type="match status" value="2"/>
</dbReference>
<gene>
    <name evidence="12" type="ORF">g.52629</name>
    <name evidence="13" type="ORF">g.52672</name>
</gene>
<keyword evidence="5 8" id="KW-1133">Transmembrane helix</keyword>
<evidence type="ECO:0000259" key="11">
    <source>
        <dbReference type="Pfam" id="PF14703"/>
    </source>
</evidence>
<feature type="transmembrane region" description="Helical" evidence="8">
    <location>
        <begin position="827"/>
        <end position="847"/>
    </location>
</feature>
<dbReference type="InterPro" id="IPR027815">
    <property type="entry name" value="CSC1/OSCA1-like_cyt"/>
</dbReference>
<keyword evidence="3" id="KW-0813">Transport</keyword>
<dbReference type="GO" id="GO:0005886">
    <property type="term" value="C:plasma membrane"/>
    <property type="evidence" value="ECO:0007669"/>
    <property type="project" value="TreeGrafter"/>
</dbReference>
<evidence type="ECO:0000256" key="3">
    <source>
        <dbReference type="ARBA" id="ARBA00022448"/>
    </source>
</evidence>
<feature type="transmembrane region" description="Helical" evidence="8">
    <location>
        <begin position="6"/>
        <end position="29"/>
    </location>
</feature>
<evidence type="ECO:0000256" key="8">
    <source>
        <dbReference type="SAM" id="Phobius"/>
    </source>
</evidence>
<dbReference type="EMBL" id="GDKF01006880">
    <property type="protein sequence ID" value="JAT71742.1"/>
    <property type="molecule type" value="Transcribed_RNA"/>
</dbReference>
<feature type="transmembrane region" description="Helical" evidence="8">
    <location>
        <begin position="595"/>
        <end position="624"/>
    </location>
</feature>
<evidence type="ECO:0000259" key="9">
    <source>
        <dbReference type="Pfam" id="PF02714"/>
    </source>
</evidence>
<evidence type="ECO:0000256" key="5">
    <source>
        <dbReference type="ARBA" id="ARBA00022989"/>
    </source>
</evidence>
<dbReference type="InterPro" id="IPR003864">
    <property type="entry name" value="CSC1/OSCA1-like_7TM"/>
</dbReference>
<feature type="transmembrane region" description="Helical" evidence="8">
    <location>
        <begin position="238"/>
        <end position="257"/>
    </location>
</feature>
<sequence>MATSGKAFGISIAIYSAICIAIFILFSWWRQRNLTRKFYAPKRFVKYPGHQKPPRLRSKWGAWAVQVFKMSEAEVIRCGGMDAAMYVKILEMGMKLFFFVSIIVLVIILPINITGTEVDKLMELGSTPEATSEFTYWLNSPSPSPSPEQSSSGQQTTDTTTTTAPEFYNTDIPPAPPGLVWWEYLPGVPDLPDPEVLLGANYSRYGWRYDSDFTSVSYSFTNLDKTTMANISDRSPRLWAHAVVVWMVTFFTFYVLWSYSKEALRLRTFYLLNQPPGAESHTVLVTDIPGVLFGTIPQRLDGTLLKFVPKGMKETAFKHVHDIKEAVGSQVAKHADVPIGKRVASKADLAAASKMSNFATEINPETGRWEMPDPWRQAADQLRDGKTVSEIVENEFRAVHRDDFRVAHMVYNTSELDPLVAEYEKRARVLEDLLDDYISKKRRSAKLKIKKMTVVGPTMGAWGREKYGLKPVKVEALQFLHDRLEQLKVEIEEQQVKARGKLFPSAFVTFNARLAQVGAVRSLMNEDLSTWRCQAAPRPSEIVWGNLGWRIWERAGRHLLMLAAFIALAFFFMIPVAAVQGLLTTNSLVGALQRIAILNAVLTSILPGLALKIFIALVPAIIMAMNRFAGMVSLSQMDLALTSRFFVFQVITVFFGSFIAGSFFNQFKQFIDDPGSIVTVLGTSAPQTAIFFMTYLLVQALLTQPLGIVRVVSLVIFWVKSKLAATARAKRRLWEDQEFRYGTVLPNDTIAILLGLTFSTICPLILPIAFLYFVAAYLVHKYSLVYVYKQPYQTGGKFWQSAFDQCIVGLVIFQLVMIGLLGIKKVIGPPIFIVPLPFLTLSLYFAAHARFWRPFEGLSLLSAGLLDKREKDAWENGTLQPPADKEIEERYLSPSFKFDTSNHEHLVGDALRMKAVLDGGSDDKLLGLEDTTDDEDDGSVTPASETPVDIESGSGASAPSQAPPRNVDLQEPKEVIAQ</sequence>
<feature type="transmembrane region" description="Helical" evidence="8">
    <location>
        <begin position="96"/>
        <end position="113"/>
    </location>
</feature>
<feature type="domain" description="CSC1/OSCA1-like cytosolic" evidence="11">
    <location>
        <begin position="389"/>
        <end position="546"/>
    </location>
</feature>
<evidence type="ECO:0000256" key="2">
    <source>
        <dbReference type="ARBA" id="ARBA00007779"/>
    </source>
</evidence>